<name>A0A6G1TZT5_9BACT</name>
<sequence length="232" mass="24394">MSSISLFQDSVFFGVLISLASYGIGMLLKMKTGWSLMNPLLIAIVLVICVLLLTGVDYKTYSAGANMISYLLTPATICLAVPLYQQVELLKKNYRAVVAGIVSGVLASLCSVLLLALLFHFDHASYVTFLPKSITTAIGIGISEELGGHVAVSVVVIIVTGVLGNIFAEKFLKLLRIQEPIAKGIAIGCSAHALGTAKAMEMGTIEGAMSSLSIVVCGVMTVVGASIFALFM</sequence>
<comment type="subcellular location">
    <subcellularLocation>
        <location evidence="1">Membrane</location>
        <topology evidence="1">Multi-pass membrane protein</topology>
    </subcellularLocation>
</comment>
<feature type="transmembrane region" description="Helical" evidence="5">
    <location>
        <begin position="67"/>
        <end position="84"/>
    </location>
</feature>
<keyword evidence="3 5" id="KW-1133">Transmembrane helix</keyword>
<accession>A0A6G1TZT5</accession>
<dbReference type="OrthoDB" id="9811701at2"/>
<organism evidence="6 7">
    <name type="scientific">Segatella copri</name>
    <dbReference type="NCBI Taxonomy" id="165179"/>
    <lineage>
        <taxon>Bacteria</taxon>
        <taxon>Pseudomonadati</taxon>
        <taxon>Bacteroidota</taxon>
        <taxon>Bacteroidia</taxon>
        <taxon>Bacteroidales</taxon>
        <taxon>Prevotellaceae</taxon>
        <taxon>Segatella</taxon>
    </lineage>
</organism>
<evidence type="ECO:0000313" key="6">
    <source>
        <dbReference type="EMBL" id="MQN80041.1"/>
    </source>
</evidence>
<feature type="transmembrane region" description="Helical" evidence="5">
    <location>
        <begin position="212"/>
        <end position="231"/>
    </location>
</feature>
<comment type="caution">
    <text evidence="6">The sequence shown here is derived from an EMBL/GenBank/DDBJ whole genome shotgun (WGS) entry which is preliminary data.</text>
</comment>
<feature type="transmembrane region" description="Helical" evidence="5">
    <location>
        <begin position="40"/>
        <end position="61"/>
    </location>
</feature>
<protein>
    <submittedName>
        <fullName evidence="6">LrgB family protein</fullName>
    </submittedName>
</protein>
<dbReference type="InterPro" id="IPR007300">
    <property type="entry name" value="CidB/LrgB"/>
</dbReference>
<dbReference type="AlphaFoldDB" id="A0A6G1TZT5"/>
<evidence type="ECO:0000256" key="5">
    <source>
        <dbReference type="SAM" id="Phobius"/>
    </source>
</evidence>
<feature type="transmembrane region" description="Helical" evidence="5">
    <location>
        <begin position="6"/>
        <end position="28"/>
    </location>
</feature>
<feature type="transmembrane region" description="Helical" evidence="5">
    <location>
        <begin position="150"/>
        <end position="168"/>
    </location>
</feature>
<dbReference type="Proteomes" id="UP000480425">
    <property type="component" value="Unassembled WGS sequence"/>
</dbReference>
<feature type="transmembrane region" description="Helical" evidence="5">
    <location>
        <begin position="96"/>
        <end position="121"/>
    </location>
</feature>
<evidence type="ECO:0000256" key="2">
    <source>
        <dbReference type="ARBA" id="ARBA00022692"/>
    </source>
</evidence>
<evidence type="ECO:0000256" key="1">
    <source>
        <dbReference type="ARBA" id="ARBA00004141"/>
    </source>
</evidence>
<proteinExistence type="predicted"/>
<reference evidence="6 7" key="1">
    <citation type="submission" date="2019-09" db="EMBL/GenBank/DDBJ databases">
        <title>Distinct polysaccharide growth profiles of human intestinal Prevotella copri isolates.</title>
        <authorList>
            <person name="Fehlner-Peach H."/>
            <person name="Magnabosco C."/>
            <person name="Raghavan V."/>
            <person name="Scher J.U."/>
            <person name="Tett A."/>
            <person name="Cox L.M."/>
            <person name="Gottsegen C."/>
            <person name="Watters A."/>
            <person name="Wiltshire- Gordon J.D."/>
            <person name="Segata N."/>
            <person name="Bonneau R."/>
            <person name="Littman D.R."/>
        </authorList>
    </citation>
    <scope>NUCLEOTIDE SEQUENCE [LARGE SCALE GENOMIC DNA]</scope>
    <source>
        <strain evidence="7">iA622</strain>
    </source>
</reference>
<gene>
    <name evidence="6" type="ORF">F7D73_03525</name>
</gene>
<dbReference type="PANTHER" id="PTHR30249:SF0">
    <property type="entry name" value="PLASTIDAL GLYCOLATE_GLYCERATE TRANSLOCATOR 1, CHLOROPLASTIC"/>
    <property type="match status" value="1"/>
</dbReference>
<dbReference type="Pfam" id="PF04172">
    <property type="entry name" value="LrgB"/>
    <property type="match status" value="1"/>
</dbReference>
<dbReference type="EMBL" id="VZCB01000033">
    <property type="protein sequence ID" value="MQN80041.1"/>
    <property type="molecule type" value="Genomic_DNA"/>
</dbReference>
<evidence type="ECO:0000256" key="3">
    <source>
        <dbReference type="ARBA" id="ARBA00022989"/>
    </source>
</evidence>
<evidence type="ECO:0000256" key="4">
    <source>
        <dbReference type="ARBA" id="ARBA00023136"/>
    </source>
</evidence>
<dbReference type="PANTHER" id="PTHR30249">
    <property type="entry name" value="PUTATIVE SEROTONIN TRANSPORTER"/>
    <property type="match status" value="1"/>
</dbReference>
<keyword evidence="4 5" id="KW-0472">Membrane</keyword>
<keyword evidence="2 5" id="KW-0812">Transmembrane</keyword>
<evidence type="ECO:0000313" key="7">
    <source>
        <dbReference type="Proteomes" id="UP000480425"/>
    </source>
</evidence>
<dbReference type="GO" id="GO:0016020">
    <property type="term" value="C:membrane"/>
    <property type="evidence" value="ECO:0007669"/>
    <property type="project" value="UniProtKB-SubCell"/>
</dbReference>